<proteinExistence type="inferred from homology"/>
<feature type="domain" description="Glycoside hydrolase family 31 TIM barrel" evidence="6">
    <location>
        <begin position="272"/>
        <end position="556"/>
    </location>
</feature>
<keyword evidence="5" id="KW-0732">Signal</keyword>
<evidence type="ECO:0000256" key="2">
    <source>
        <dbReference type="ARBA" id="ARBA00022801"/>
    </source>
</evidence>
<feature type="chain" id="PRO_5045076540" evidence="5">
    <location>
        <begin position="27"/>
        <end position="675"/>
    </location>
</feature>
<reference evidence="9" key="1">
    <citation type="submission" date="2025-08" db="UniProtKB">
        <authorList>
            <consortium name="RefSeq"/>
        </authorList>
    </citation>
    <scope>IDENTIFICATION</scope>
    <source>
        <tissue evidence="9">Testes</tissue>
    </source>
</reference>
<evidence type="ECO:0000256" key="1">
    <source>
        <dbReference type="ARBA" id="ARBA00007806"/>
    </source>
</evidence>
<dbReference type="Gene3D" id="2.60.40.1180">
    <property type="entry name" value="Golgi alpha-mannosidase II"/>
    <property type="match status" value="1"/>
</dbReference>
<dbReference type="Proteomes" id="UP000694865">
    <property type="component" value="Unplaced"/>
</dbReference>
<keyword evidence="2 4" id="KW-0378">Hydrolase</keyword>
<sequence length="675" mass="77038">MANRMTVVSLSIALFAFVVWYYCCSSDELPNKTRPKYGGYIGGSLRIDYGERSIIITNADQREVVYIRLKSSSAEFRSSQCDANSLSSHEHCELFDDVLVTWNKKIHDLAECYDIEYQAVLPGASLVNCIDLKEAHWYGGSGFFDQRWPIEAKIPMQPYLSSDVGLDDKSTSKFGSILERYWVNSQGVGVHLDYQIPLHVSINNDNDDMLCLKSDGSVPPYQNSADKDESLRYRVCISDNVKKVHQFMAGQYFDKPYDIPDERMFRSPVWSTWARYKMNINQTIVVNYAREIRKHGFSNSQLEIDDKWSTTYGDMEFDTNKFPKAALMVSTLQQLGFRVTAWVTPFANVDSKAYEVGSRKGYWVKDASGKKPALIKWWQGEGALLDVTNHNAIQWYVDRLRELRHDVRLSSYKFDAGEINFLPPSCITQTPLLHPGQYTTNYVKTAASLGDQIEVRAGQQTQSRPIFVRMFDKFSKWGYDNGLKTMIPTALMMGLLGYPFILPDMIGGNAYGEDFSNDVIMPDRELYIRWMQLTAYMSAMQFSISPWQYDNEVVLIGLKMVKVHEEIVTPLMIRLAKEATQTGDPLIRPVWWIAPTDETALTIDSEFLIGDDLLVAPVLEKGARVRDIYLPPGKWKDDLGIFESGVDGGKWLRDYKVELDQIATFSRVHEPGNSI</sequence>
<dbReference type="GeneID" id="100376224"/>
<evidence type="ECO:0000259" key="7">
    <source>
        <dbReference type="Pfam" id="PF21365"/>
    </source>
</evidence>
<dbReference type="InterPro" id="IPR017853">
    <property type="entry name" value="GH"/>
</dbReference>
<dbReference type="InterPro" id="IPR000322">
    <property type="entry name" value="Glyco_hydro_31_TIM"/>
</dbReference>
<dbReference type="RefSeq" id="XP_002737617.1">
    <property type="nucleotide sequence ID" value="XM_002737571.1"/>
</dbReference>
<evidence type="ECO:0000256" key="4">
    <source>
        <dbReference type="RuleBase" id="RU361185"/>
    </source>
</evidence>
<dbReference type="SUPFAM" id="SSF51445">
    <property type="entry name" value="(Trans)glycosidases"/>
    <property type="match status" value="1"/>
</dbReference>
<organism evidence="8 9">
    <name type="scientific">Saccoglossus kowalevskii</name>
    <name type="common">Acorn worm</name>
    <dbReference type="NCBI Taxonomy" id="10224"/>
    <lineage>
        <taxon>Eukaryota</taxon>
        <taxon>Metazoa</taxon>
        <taxon>Hemichordata</taxon>
        <taxon>Enteropneusta</taxon>
        <taxon>Harrimaniidae</taxon>
        <taxon>Saccoglossus</taxon>
    </lineage>
</organism>
<protein>
    <submittedName>
        <fullName evidence="9">Uncharacterized family 31 glucosidase KIAA1161-like</fullName>
    </submittedName>
</protein>
<gene>
    <name evidence="9" type="primary">LOC100376224</name>
</gene>
<dbReference type="Pfam" id="PF21365">
    <property type="entry name" value="Glyco_hydro_31_3rd"/>
    <property type="match status" value="1"/>
</dbReference>
<comment type="similarity">
    <text evidence="1 4">Belongs to the glycosyl hydrolase 31 family.</text>
</comment>
<evidence type="ECO:0000256" key="5">
    <source>
        <dbReference type="SAM" id="SignalP"/>
    </source>
</evidence>
<feature type="domain" description="Glycosyl hydrolase family 31 C-terminal" evidence="7">
    <location>
        <begin position="583"/>
        <end position="667"/>
    </location>
</feature>
<dbReference type="Gene3D" id="3.20.20.80">
    <property type="entry name" value="Glycosidases"/>
    <property type="match status" value="1"/>
</dbReference>
<dbReference type="Pfam" id="PF01055">
    <property type="entry name" value="Glyco_hydro_31_2nd"/>
    <property type="match status" value="1"/>
</dbReference>
<dbReference type="PANTHER" id="PTHR43053">
    <property type="entry name" value="GLYCOSIDASE FAMILY 31"/>
    <property type="match status" value="1"/>
</dbReference>
<dbReference type="CDD" id="cd06592">
    <property type="entry name" value="GH31_NET37"/>
    <property type="match status" value="1"/>
</dbReference>
<evidence type="ECO:0000313" key="8">
    <source>
        <dbReference type="Proteomes" id="UP000694865"/>
    </source>
</evidence>
<dbReference type="SUPFAM" id="SSF51011">
    <property type="entry name" value="Glycosyl hydrolase domain"/>
    <property type="match status" value="1"/>
</dbReference>
<feature type="signal peptide" evidence="5">
    <location>
        <begin position="1"/>
        <end position="26"/>
    </location>
</feature>
<dbReference type="InterPro" id="IPR048395">
    <property type="entry name" value="Glyco_hydro_31_C"/>
</dbReference>
<keyword evidence="3 4" id="KW-0326">Glycosidase</keyword>
<evidence type="ECO:0000313" key="9">
    <source>
        <dbReference type="RefSeq" id="XP_002737617.1"/>
    </source>
</evidence>
<keyword evidence="8" id="KW-1185">Reference proteome</keyword>
<accession>A0ABM0GUH4</accession>
<dbReference type="InterPro" id="IPR050985">
    <property type="entry name" value="Alpha-glycosidase_related"/>
</dbReference>
<dbReference type="PANTHER" id="PTHR43053:SF4">
    <property type="entry name" value="MYOGENESIS-REGULATING GLYCOSIDASE"/>
    <property type="match status" value="1"/>
</dbReference>
<evidence type="ECO:0000256" key="3">
    <source>
        <dbReference type="ARBA" id="ARBA00023295"/>
    </source>
</evidence>
<name>A0ABM0GUH4_SACKO</name>
<evidence type="ECO:0000259" key="6">
    <source>
        <dbReference type="Pfam" id="PF01055"/>
    </source>
</evidence>
<dbReference type="InterPro" id="IPR013780">
    <property type="entry name" value="Glyco_hydro_b"/>
</dbReference>